<protein>
    <submittedName>
        <fullName evidence="1">Uncharacterized protein</fullName>
    </submittedName>
</protein>
<organism evidence="1">
    <name type="scientific">marine sediment metagenome</name>
    <dbReference type="NCBI Taxonomy" id="412755"/>
    <lineage>
        <taxon>unclassified sequences</taxon>
        <taxon>metagenomes</taxon>
        <taxon>ecological metagenomes</taxon>
    </lineage>
</organism>
<name>A0A0F9B1S3_9ZZZZ</name>
<accession>A0A0F9B1S3</accession>
<reference evidence="1" key="1">
    <citation type="journal article" date="2015" name="Nature">
        <title>Complex archaea that bridge the gap between prokaryotes and eukaryotes.</title>
        <authorList>
            <person name="Spang A."/>
            <person name="Saw J.H."/>
            <person name="Jorgensen S.L."/>
            <person name="Zaremba-Niedzwiedzka K."/>
            <person name="Martijn J."/>
            <person name="Lind A.E."/>
            <person name="van Eijk R."/>
            <person name="Schleper C."/>
            <person name="Guy L."/>
            <person name="Ettema T.J."/>
        </authorList>
    </citation>
    <scope>NUCLEOTIDE SEQUENCE</scope>
</reference>
<proteinExistence type="predicted"/>
<sequence length="80" mass="9380">MLIRIRCDIVYQPDSEDEAPELYDLIEEARKRIDAGVVINEGEMNEERGYFVVEECNHNETPNQPCVVRERWETGRGRVV</sequence>
<evidence type="ECO:0000313" key="1">
    <source>
        <dbReference type="EMBL" id="KKL15600.1"/>
    </source>
</evidence>
<dbReference type="AlphaFoldDB" id="A0A0F9B1S3"/>
<comment type="caution">
    <text evidence="1">The sequence shown here is derived from an EMBL/GenBank/DDBJ whole genome shotgun (WGS) entry which is preliminary data.</text>
</comment>
<gene>
    <name evidence="1" type="ORF">LCGC14_2503980</name>
</gene>
<dbReference type="EMBL" id="LAZR01040005">
    <property type="protein sequence ID" value="KKL15600.1"/>
    <property type="molecule type" value="Genomic_DNA"/>
</dbReference>